<comment type="similarity">
    <text evidence="1">Belongs to the BolA/IbaG family.</text>
</comment>
<dbReference type="SUPFAM" id="SSF82657">
    <property type="entry name" value="BolA-like"/>
    <property type="match status" value="1"/>
</dbReference>
<reference evidence="2 3" key="1">
    <citation type="submission" date="2023-07" db="EMBL/GenBank/DDBJ databases">
        <title>Genomic Encyclopedia of Type Strains, Phase IV (KMG-IV): sequencing the most valuable type-strain genomes for metagenomic binning, comparative biology and taxonomic classification.</title>
        <authorList>
            <person name="Goeker M."/>
        </authorList>
    </citation>
    <scope>NUCLEOTIDE SEQUENCE [LARGE SCALE GENOMIC DNA]</scope>
    <source>
        <strain evidence="2 3">DSM 5896</strain>
    </source>
</reference>
<proteinExistence type="inferred from homology"/>
<evidence type="ECO:0000313" key="3">
    <source>
        <dbReference type="Proteomes" id="UP001237448"/>
    </source>
</evidence>
<dbReference type="RefSeq" id="WP_307436839.1">
    <property type="nucleotide sequence ID" value="NZ_JAUSVK010000001.1"/>
</dbReference>
<keyword evidence="3" id="KW-1185">Reference proteome</keyword>
<dbReference type="InterPro" id="IPR002634">
    <property type="entry name" value="BolA"/>
</dbReference>
<dbReference type="PANTHER" id="PTHR46230">
    <property type="match status" value="1"/>
</dbReference>
<sequence length="95" mass="10221">MSVPAIRDLIEASLHAALRPERLAVLDESADHAGHAGHRDGGESHFRVRIVSAAFTGRSRVDRHRMVNEALAPAFARGVHALAIEASAPGEPARW</sequence>
<comment type="caution">
    <text evidence="2">The sequence shown here is derived from an EMBL/GenBank/DDBJ whole genome shotgun (WGS) entry which is preliminary data.</text>
</comment>
<dbReference type="PIRSF" id="PIRSF003113">
    <property type="entry name" value="BolA"/>
    <property type="match status" value="1"/>
</dbReference>
<dbReference type="Gene3D" id="3.30.300.90">
    <property type="entry name" value="BolA-like"/>
    <property type="match status" value="1"/>
</dbReference>
<dbReference type="EMBL" id="JAUSVK010000001">
    <property type="protein sequence ID" value="MDQ0396485.1"/>
    <property type="molecule type" value="Genomic_DNA"/>
</dbReference>
<dbReference type="InterPro" id="IPR036065">
    <property type="entry name" value="BolA-like_sf"/>
</dbReference>
<gene>
    <name evidence="2" type="ORF">J3R73_006277</name>
</gene>
<protein>
    <submittedName>
        <fullName evidence="2">BolA protein</fullName>
    </submittedName>
</protein>
<organism evidence="2 3">
    <name type="scientific">Labrys monachus</name>
    <dbReference type="NCBI Taxonomy" id="217067"/>
    <lineage>
        <taxon>Bacteria</taxon>
        <taxon>Pseudomonadati</taxon>
        <taxon>Pseudomonadota</taxon>
        <taxon>Alphaproteobacteria</taxon>
        <taxon>Hyphomicrobiales</taxon>
        <taxon>Xanthobacteraceae</taxon>
        <taxon>Labrys</taxon>
    </lineage>
</organism>
<dbReference type="Proteomes" id="UP001237448">
    <property type="component" value="Unassembled WGS sequence"/>
</dbReference>
<dbReference type="PANTHER" id="PTHR46230:SF7">
    <property type="entry name" value="BOLA-LIKE PROTEIN 1"/>
    <property type="match status" value="1"/>
</dbReference>
<dbReference type="Pfam" id="PF01722">
    <property type="entry name" value="BolA"/>
    <property type="match status" value="1"/>
</dbReference>
<name>A0ABU0FPE6_9HYPH</name>
<accession>A0ABU0FPE6</accession>
<evidence type="ECO:0000313" key="2">
    <source>
        <dbReference type="EMBL" id="MDQ0396485.1"/>
    </source>
</evidence>
<evidence type="ECO:0000256" key="1">
    <source>
        <dbReference type="RuleBase" id="RU003860"/>
    </source>
</evidence>